<evidence type="ECO:0000256" key="8">
    <source>
        <dbReference type="ARBA" id="ARBA00029996"/>
    </source>
</evidence>
<evidence type="ECO:0000256" key="4">
    <source>
        <dbReference type="ARBA" id="ARBA00012285"/>
    </source>
</evidence>
<evidence type="ECO:0000256" key="7">
    <source>
        <dbReference type="ARBA" id="ARBA00023239"/>
    </source>
</evidence>
<dbReference type="Pfam" id="PF00155">
    <property type="entry name" value="Aminotran_1_2"/>
    <property type="match status" value="1"/>
</dbReference>
<dbReference type="EC" id="4.1.1.81" evidence="4"/>
<dbReference type="InterPro" id="IPR005860">
    <property type="entry name" value="CobD"/>
</dbReference>
<dbReference type="SUPFAM" id="SSF53383">
    <property type="entry name" value="PLP-dependent transferases"/>
    <property type="match status" value="1"/>
</dbReference>
<keyword evidence="12" id="KW-1185">Reference proteome</keyword>
<dbReference type="RefSeq" id="WP_007283355.1">
    <property type="nucleotide sequence ID" value="NZ_BASM01000034.1"/>
</dbReference>
<keyword evidence="6" id="KW-0663">Pyridoxal phosphate</keyword>
<dbReference type="InterPro" id="IPR015422">
    <property type="entry name" value="PyrdxlP-dep_Trfase_small"/>
</dbReference>
<evidence type="ECO:0000313" key="11">
    <source>
        <dbReference type="EMBL" id="GAD27705.1"/>
    </source>
</evidence>
<dbReference type="Gene3D" id="3.40.640.10">
    <property type="entry name" value="Type I PLP-dependent aspartate aminotransferase-like (Major domain)"/>
    <property type="match status" value="1"/>
</dbReference>
<evidence type="ECO:0000256" key="1">
    <source>
        <dbReference type="ARBA" id="ARBA00001933"/>
    </source>
</evidence>
<evidence type="ECO:0000256" key="3">
    <source>
        <dbReference type="ARBA" id="ARBA00004953"/>
    </source>
</evidence>
<evidence type="ECO:0000256" key="5">
    <source>
        <dbReference type="ARBA" id="ARBA00022573"/>
    </source>
</evidence>
<name>A0ABQ0IZS4_GLUTH</name>
<evidence type="ECO:0000256" key="2">
    <source>
        <dbReference type="ARBA" id="ARBA00003444"/>
    </source>
</evidence>
<dbReference type="PANTHER" id="PTHR42885:SF1">
    <property type="entry name" value="THREONINE-PHOSPHATE DECARBOXYLASE"/>
    <property type="match status" value="1"/>
</dbReference>
<dbReference type="EMBL" id="BASM01000034">
    <property type="protein sequence ID" value="GAD27705.1"/>
    <property type="molecule type" value="Genomic_DNA"/>
</dbReference>
<evidence type="ECO:0000259" key="10">
    <source>
        <dbReference type="Pfam" id="PF00155"/>
    </source>
</evidence>
<dbReference type="PANTHER" id="PTHR42885">
    <property type="entry name" value="HISTIDINOL-PHOSPHATE AMINOTRANSFERASE-RELATED"/>
    <property type="match status" value="1"/>
</dbReference>
<protein>
    <recommendedName>
        <fullName evidence="4">threonine-phosphate decarboxylase</fullName>
        <ecNumber evidence="4">4.1.1.81</ecNumber>
    </recommendedName>
    <alternativeName>
        <fullName evidence="8">L-threonine-O-3-phosphate decarboxylase</fullName>
    </alternativeName>
</protein>
<evidence type="ECO:0000313" key="12">
    <source>
        <dbReference type="Proteomes" id="UP000018209"/>
    </source>
</evidence>
<evidence type="ECO:0000256" key="9">
    <source>
        <dbReference type="ARBA" id="ARBA00048531"/>
    </source>
</evidence>
<feature type="domain" description="Aminotransferase class I/classII large" evidence="10">
    <location>
        <begin position="46"/>
        <end position="323"/>
    </location>
</feature>
<organism evidence="11 12">
    <name type="scientific">Gluconobacter thailandicus NBRC 3257</name>
    <dbReference type="NCBI Taxonomy" id="1381097"/>
    <lineage>
        <taxon>Bacteria</taxon>
        <taxon>Pseudomonadati</taxon>
        <taxon>Pseudomonadota</taxon>
        <taxon>Alphaproteobacteria</taxon>
        <taxon>Acetobacterales</taxon>
        <taxon>Acetobacteraceae</taxon>
        <taxon>Gluconobacter</taxon>
    </lineage>
</organism>
<comment type="cofactor">
    <cofactor evidence="1">
        <name>pyridoxal 5'-phosphate</name>
        <dbReference type="ChEBI" id="CHEBI:597326"/>
    </cofactor>
</comment>
<dbReference type="Gene3D" id="3.90.1150.10">
    <property type="entry name" value="Aspartate Aminotransferase, domain 1"/>
    <property type="match status" value="1"/>
</dbReference>
<dbReference type="NCBIfam" id="TIGR01140">
    <property type="entry name" value="L_thr_O3P_dcar"/>
    <property type="match status" value="1"/>
</dbReference>
<reference evidence="11 12" key="1">
    <citation type="submission" date="2013-08" db="EMBL/GenBank/DDBJ databases">
        <title>Gluconobacter thailandicus NBRC 3257 whole genome sequence.</title>
        <authorList>
            <person name="Matsutani M."/>
            <person name="Yakushi T."/>
            <person name="Matsushita K."/>
        </authorList>
    </citation>
    <scope>NUCLEOTIDE SEQUENCE [LARGE SCALE GENOMIC DNA]</scope>
    <source>
        <strain evidence="11 12">NBRC 3257</strain>
    </source>
</reference>
<dbReference type="InterPro" id="IPR015424">
    <property type="entry name" value="PyrdxlP-dep_Trfase"/>
</dbReference>
<accession>A0ABQ0IZS4</accession>
<comment type="function">
    <text evidence="2">Decarboxylates L-threonine-O-3-phosphate to yield (R)-1-amino-2-propanol O-2-phosphate, the precursor for the linkage between the nucleotide loop and the corrin ring in cobalamin.</text>
</comment>
<gene>
    <name evidence="11" type="ORF">NBRC3257_2704</name>
</gene>
<comment type="catalytic activity">
    <reaction evidence="9">
        <text>O-phospho-L-threonine + H(+) = (R)-1-aminopropan-2-yl phosphate + CO2</text>
        <dbReference type="Rhea" id="RHEA:11492"/>
        <dbReference type="ChEBI" id="CHEBI:15378"/>
        <dbReference type="ChEBI" id="CHEBI:16526"/>
        <dbReference type="ChEBI" id="CHEBI:58563"/>
        <dbReference type="ChEBI" id="CHEBI:58675"/>
        <dbReference type="EC" id="4.1.1.81"/>
    </reaction>
</comment>
<proteinExistence type="predicted"/>
<dbReference type="InterPro" id="IPR015421">
    <property type="entry name" value="PyrdxlP-dep_Trfase_major"/>
</dbReference>
<keyword evidence="7" id="KW-0456">Lyase</keyword>
<dbReference type="InterPro" id="IPR004839">
    <property type="entry name" value="Aminotransferase_I/II_large"/>
</dbReference>
<dbReference type="Proteomes" id="UP000018209">
    <property type="component" value="Unassembled WGS sequence"/>
</dbReference>
<sequence length="345" mass="37310">MTSSLLKNMPAHGGQIRQVMQHFPEAPKPFIDLSTGISPYAYPVDHAEMGDWTRLPEAEEEEALRQVAAQSYGVPSSDMIVAGPGTQMLIALLPLVLKIKHVTIFGPTYSGHEQSWRNAGASVSIVTDLQSFEASADQQDHACVVCNPNNPDGRHLSLTQLRALLNRCAKVGSRLIVDEAFADFETESAVSLLPESGLTVLRSFGKSFGLPGVRLGFLVASDGVASQIRTMMGDWAVSAPAIFAGRQALGDTAWLGQIRASLETDSARLNAALARAGLAVHGYTRLFTLVRSERASDLWAFLCKKGIVTRAFPQRPMDLRFGLPGSEMGWQRLEGALSEWGICSS</sequence>
<dbReference type="CDD" id="cd00609">
    <property type="entry name" value="AAT_like"/>
    <property type="match status" value="1"/>
</dbReference>
<comment type="pathway">
    <text evidence="3">Cofactor biosynthesis; adenosylcobalamin biosynthesis.</text>
</comment>
<keyword evidence="5" id="KW-0169">Cobalamin biosynthesis</keyword>
<evidence type="ECO:0000256" key="6">
    <source>
        <dbReference type="ARBA" id="ARBA00022898"/>
    </source>
</evidence>
<comment type="caution">
    <text evidence="11">The sequence shown here is derived from an EMBL/GenBank/DDBJ whole genome shotgun (WGS) entry which is preliminary data.</text>
</comment>